<accession>A0A5B8YN82</accession>
<dbReference type="AlphaFoldDB" id="A0A5B8YN82"/>
<evidence type="ECO:0000313" key="2">
    <source>
        <dbReference type="Proteomes" id="UP000321954"/>
    </source>
</evidence>
<dbReference type="RefSeq" id="WP_146837121.1">
    <property type="nucleotide sequence ID" value="NZ_CP042476.1"/>
</dbReference>
<reference evidence="1 2" key="1">
    <citation type="submission" date="2019-08" db="EMBL/GenBank/DDBJ databases">
        <title>Antarcticibacterium arcticum sp. nov., a bacterium isolated from marine sediment of the Canadian Beaufort Sea.</title>
        <authorList>
            <person name="Lee Y.M."/>
            <person name="Baek K."/>
            <person name="Lee D.-H."/>
            <person name="Shin S.C."/>
            <person name="Jin Y.K."/>
            <person name="Park Y."/>
        </authorList>
    </citation>
    <scope>NUCLEOTIDE SEQUENCE [LARGE SCALE GENOMIC DNA]</scope>
    <source>
        <strain evidence="1 2">PAMC 28998</strain>
    </source>
</reference>
<organism evidence="1 2">
    <name type="scientific">Antarcticibacterium arcticum</name>
    <dbReference type="NCBI Taxonomy" id="2585771"/>
    <lineage>
        <taxon>Bacteria</taxon>
        <taxon>Pseudomonadati</taxon>
        <taxon>Bacteroidota</taxon>
        <taxon>Flavobacteriia</taxon>
        <taxon>Flavobacteriales</taxon>
        <taxon>Flavobacteriaceae</taxon>
        <taxon>Antarcticibacterium</taxon>
    </lineage>
</organism>
<dbReference type="KEGG" id="anp:FK178_15035"/>
<dbReference type="Proteomes" id="UP000321954">
    <property type="component" value="Chromosome"/>
</dbReference>
<name>A0A5B8YN82_9FLAO</name>
<evidence type="ECO:0008006" key="3">
    <source>
        <dbReference type="Google" id="ProtNLM"/>
    </source>
</evidence>
<sequence length="132" mass="15613">MKNNEKTYSFLKSNGFELIQKDTSDFFGDYYDIFSNGFFQIRFSSSKSFETVDIRSNLPNENWYDLALVKALLYDEKKLNSTTTIEEHRDFLQKEFTNIAELFNDRNYLVAKKSLEEVGNERAKQMFPGIRK</sequence>
<gene>
    <name evidence="1" type="ORF">FK178_15035</name>
</gene>
<proteinExistence type="predicted"/>
<protein>
    <recommendedName>
        <fullName evidence="3">DUF4304 domain-containing protein</fullName>
    </recommendedName>
</protein>
<dbReference type="OrthoDB" id="1493049at2"/>
<keyword evidence="2" id="KW-1185">Reference proteome</keyword>
<evidence type="ECO:0000313" key="1">
    <source>
        <dbReference type="EMBL" id="QED38951.1"/>
    </source>
</evidence>
<dbReference type="EMBL" id="CP042476">
    <property type="protein sequence ID" value="QED38951.1"/>
    <property type="molecule type" value="Genomic_DNA"/>
</dbReference>